<dbReference type="OrthoDB" id="2157658at2"/>
<evidence type="ECO:0000313" key="4">
    <source>
        <dbReference type="EMBL" id="KAB2328925.1"/>
    </source>
</evidence>
<keyword evidence="1" id="KW-0175">Coiled coil</keyword>
<dbReference type="EMBL" id="WBOS01000022">
    <property type="protein sequence ID" value="KAB2328925.1"/>
    <property type="molecule type" value="Genomic_DNA"/>
</dbReference>
<dbReference type="Proteomes" id="UP000481030">
    <property type="component" value="Unassembled WGS sequence"/>
</dbReference>
<keyword evidence="5" id="KW-1185">Reference proteome</keyword>
<feature type="transmembrane region" description="Helical" evidence="2">
    <location>
        <begin position="365"/>
        <end position="391"/>
    </location>
</feature>
<gene>
    <name evidence="4" type="ORF">F7731_23515</name>
</gene>
<feature type="transmembrane region" description="Helical" evidence="2">
    <location>
        <begin position="915"/>
        <end position="934"/>
    </location>
</feature>
<keyword evidence="2" id="KW-1133">Transmembrane helix</keyword>
<dbReference type="RefSeq" id="WP_151537223.1">
    <property type="nucleotide sequence ID" value="NZ_WBOS01000022.1"/>
</dbReference>
<keyword evidence="2" id="KW-0812">Transmembrane</keyword>
<feature type="transmembrane region" description="Helical" evidence="2">
    <location>
        <begin position="411"/>
        <end position="435"/>
    </location>
</feature>
<feature type="coiled-coil region" evidence="1">
    <location>
        <begin position="1106"/>
        <end position="1133"/>
    </location>
</feature>
<evidence type="ECO:0000256" key="1">
    <source>
        <dbReference type="SAM" id="Coils"/>
    </source>
</evidence>
<dbReference type="PANTHER" id="PTHR38812:SF2">
    <property type="entry name" value="MU-LIKE PROPHAGE FLUMU PROTEIN GP42"/>
    <property type="match status" value="1"/>
</dbReference>
<dbReference type="NCBIfam" id="TIGR02675">
    <property type="entry name" value="tape_meas_nterm"/>
    <property type="match status" value="1"/>
</dbReference>
<feature type="transmembrane region" description="Helical" evidence="2">
    <location>
        <begin position="447"/>
        <end position="466"/>
    </location>
</feature>
<dbReference type="Gene3D" id="1.20.120.20">
    <property type="entry name" value="Apolipoprotein"/>
    <property type="match status" value="1"/>
</dbReference>
<dbReference type="InterPro" id="IPR053058">
    <property type="entry name" value="Mulikevirus_tape_measure"/>
</dbReference>
<proteinExistence type="predicted"/>
<comment type="caution">
    <text evidence="4">The sequence shown here is derived from an EMBL/GenBank/DDBJ whole genome shotgun (WGS) entry which is preliminary data.</text>
</comment>
<feature type="domain" description="Tape measure protein N-terminal" evidence="3">
    <location>
        <begin position="125"/>
        <end position="299"/>
    </location>
</feature>
<feature type="transmembrane region" description="Helical" evidence="2">
    <location>
        <begin position="486"/>
        <end position="508"/>
    </location>
</feature>
<dbReference type="Pfam" id="PF20155">
    <property type="entry name" value="TMP_3"/>
    <property type="match status" value="1"/>
</dbReference>
<dbReference type="SUPFAM" id="SSF58113">
    <property type="entry name" value="Apolipoprotein A-I"/>
    <property type="match status" value="1"/>
</dbReference>
<sequence length="1135" mass="124998">MADVGSANIRITANDQSARTVIRNFATNFNRQGQALAQSVSSGMQGAVTAAQQAASATTNVARTASEIGPSFERASNSIGNAVRRSIIAPFKSAIGIVKQYGGALGVMSAGGLISAGVNRLSVIEDARIALKVMLGDAQKVEIFMADVLAFAKTTPFAFPQLATAAKNMVAFGMDTKKVIPTLKAVGDAAAASGRGADGLDMLTTAFGQMQVSSKLSLGPIRSLEQVGVPAVTILANKFGLSADEMEKKITGGAINSKEAIDMLVDGIANGTKGIAGETKKMGGVMEEMKNSWRGSVDSLKSSISSTMANIMEPAIPHIRAFMRWFGDQFKKLPDLIFGAVKKINGQSNGLKEFGKALIPIFNNLLQVIGAIAPMVGTVLAGAIGVLMKTLPPVLKFLTDIIAAITKWEGFVPIVAGLVTALITYKTVVTGIATAQKVMNAVQKASILLYNAHRAAMIAFALYGGGVKGIIQGMAAAMRILNITMLANPIGIVIALIAGLVAGIVIAYKKSEKFRKIVDGLWKALKEGWEKIAGIFGPPLQNAVSKVKEQWQKDTEDMKSLWVKVKTQWEKDTEDVKEKLGPPLQNAVKKVKDQWEKDTEDVKSQWAKVKTQWNSDLEDLKSLWSRVSNKWKEDTDDVKKKFTEDLPNAWNRMREAIRNSPDTVPQKLDELKKSFNSWFEQTKKDIPVKLAGWGSAFKSWLEAQNEENKRQYAEWGRSLHDWFGSMPDKIKTKISEWWNPIGEWFSSLPEKTSAKLSEWWQSIGTWIGTKYNDWKQSLENWWIGIGEWFSTLPSRTKAKLDEWWTSIKTWFIDTKNNWSQSLEDWWNGISLWFSTLPSRSKAKLDEWWLSIREWFTNTKEKWNQSLEEWWQTIKAWFSGLHFKPEVQDAGKNIVKKVKEGTNMEKQNFMDNIGKIVVDAISFMLAAAVIIAFAAGRELIKRLIDGLTSMKSALGAKWEEIKSDMLRIVQNIDLYQAGKDAIQGFINGIGDMIGSVRTKVGNVVDALKEKLAAKLQLGSPSKLLKQYGEWTFEGFVIGADNMLGEIRNIAGKAAEAIVPKPNITPQSSITGALRNLGNPFMNFSSANTGAVQAAGGPYVFQVNLNGKKIAEETYEDIQDLQNKAEARARRARGEVR</sequence>
<dbReference type="PANTHER" id="PTHR38812">
    <property type="entry name" value="MU-LIKE PROPHAGE FLUMU PROTEIN GP42"/>
    <property type="match status" value="1"/>
</dbReference>
<evidence type="ECO:0000256" key="2">
    <source>
        <dbReference type="SAM" id="Phobius"/>
    </source>
</evidence>
<organism evidence="4 5">
    <name type="scientific">Cytobacillus depressus</name>
    <dbReference type="NCBI Taxonomy" id="1602942"/>
    <lineage>
        <taxon>Bacteria</taxon>
        <taxon>Bacillati</taxon>
        <taxon>Bacillota</taxon>
        <taxon>Bacilli</taxon>
        <taxon>Bacillales</taxon>
        <taxon>Bacillaceae</taxon>
        <taxon>Cytobacillus</taxon>
    </lineage>
</organism>
<evidence type="ECO:0000259" key="3">
    <source>
        <dbReference type="Pfam" id="PF20155"/>
    </source>
</evidence>
<evidence type="ECO:0000313" key="5">
    <source>
        <dbReference type="Proteomes" id="UP000481030"/>
    </source>
</evidence>
<name>A0A6L3UXL0_9BACI</name>
<accession>A0A6L3UXL0</accession>
<reference evidence="4 5" key="1">
    <citation type="journal article" date="2016" name="Antonie Van Leeuwenhoek">
        <title>Bacillus depressus sp. nov., isolated from soil of a sunflower field.</title>
        <authorList>
            <person name="Wei X."/>
            <person name="Xin D."/>
            <person name="Xin Y."/>
            <person name="Zhang H."/>
            <person name="Wang T."/>
            <person name="Zhang J."/>
        </authorList>
    </citation>
    <scope>NUCLEOTIDE SEQUENCE [LARGE SCALE GENOMIC DNA]</scope>
    <source>
        <strain evidence="4 5">BZ1</strain>
    </source>
</reference>
<protein>
    <submittedName>
        <fullName evidence="4">Tape measure protein</fullName>
    </submittedName>
</protein>
<dbReference type="AlphaFoldDB" id="A0A6L3UXL0"/>
<dbReference type="InterPro" id="IPR013491">
    <property type="entry name" value="Tape_meas_N"/>
</dbReference>
<keyword evidence="2" id="KW-0472">Membrane</keyword>